<sequence>MLNPKQSYKAYSKTDVNTSDQLTLIIMLYEGLLRFLKKAMIKIEENDVEAAHNYFVRSKDIVNELLSTLHAEKGGDIGNNLRELYLYIFRRIVEANLKKDMEISKDVYQVAKTLHEGWVQLKSRQQKKEPQQQFQAKTAFRTRG</sequence>
<dbReference type="GO" id="GO:0044780">
    <property type="term" value="P:bacterial-type flagellum assembly"/>
    <property type="evidence" value="ECO:0007669"/>
    <property type="project" value="InterPro"/>
</dbReference>
<dbReference type="PANTHER" id="PTHR34773:SF1">
    <property type="entry name" value="FLAGELLAR SECRETION CHAPERONE FLIS"/>
    <property type="match status" value="1"/>
</dbReference>
<reference evidence="7" key="1">
    <citation type="submission" date="2018-05" db="EMBL/GenBank/DDBJ databases">
        <authorList>
            <person name="Lanie J.A."/>
            <person name="Ng W.-L."/>
            <person name="Kazmierczak K.M."/>
            <person name="Andrzejewski T.M."/>
            <person name="Davidsen T.M."/>
            <person name="Wayne K.J."/>
            <person name="Tettelin H."/>
            <person name="Glass J.I."/>
            <person name="Rusch D."/>
            <person name="Podicherti R."/>
            <person name="Tsui H.-C.T."/>
            <person name="Winkler M.E."/>
        </authorList>
    </citation>
    <scope>NUCLEOTIDE SEQUENCE</scope>
</reference>
<dbReference type="GO" id="GO:0005829">
    <property type="term" value="C:cytosol"/>
    <property type="evidence" value="ECO:0007669"/>
    <property type="project" value="UniProtKB-SubCell"/>
</dbReference>
<dbReference type="Gene3D" id="1.20.120.340">
    <property type="entry name" value="Flagellar protein FliS"/>
    <property type="match status" value="1"/>
</dbReference>
<comment type="similarity">
    <text evidence="2">Belongs to the FliS family.</text>
</comment>
<dbReference type="InterPro" id="IPR003713">
    <property type="entry name" value="FliS"/>
</dbReference>
<evidence type="ECO:0000313" key="7">
    <source>
        <dbReference type="EMBL" id="SVB56420.1"/>
    </source>
</evidence>
<name>A0A382F0F2_9ZZZZ</name>
<comment type="subcellular location">
    <subcellularLocation>
        <location evidence="1">Cytoplasm</location>
        <location evidence="1">Cytosol</location>
    </subcellularLocation>
</comment>
<dbReference type="AlphaFoldDB" id="A0A382F0F2"/>
<dbReference type="SUPFAM" id="SSF101116">
    <property type="entry name" value="Flagellar export chaperone FliS"/>
    <property type="match status" value="1"/>
</dbReference>
<evidence type="ECO:0000256" key="1">
    <source>
        <dbReference type="ARBA" id="ARBA00004514"/>
    </source>
</evidence>
<organism evidence="7">
    <name type="scientific">marine metagenome</name>
    <dbReference type="NCBI Taxonomy" id="408172"/>
    <lineage>
        <taxon>unclassified sequences</taxon>
        <taxon>metagenomes</taxon>
        <taxon>ecological metagenomes</taxon>
    </lineage>
</organism>
<dbReference type="PIRSF" id="PIRSF039090">
    <property type="entry name" value="Flis"/>
    <property type="match status" value="1"/>
</dbReference>
<gene>
    <name evidence="7" type="ORF">METZ01_LOCUS209274</name>
</gene>
<evidence type="ECO:0000256" key="2">
    <source>
        <dbReference type="ARBA" id="ARBA00008787"/>
    </source>
</evidence>
<evidence type="ECO:0000256" key="3">
    <source>
        <dbReference type="ARBA" id="ARBA00022490"/>
    </source>
</evidence>
<accession>A0A382F0F2</accession>
<dbReference type="CDD" id="cd16098">
    <property type="entry name" value="FliS"/>
    <property type="match status" value="1"/>
</dbReference>
<dbReference type="GO" id="GO:0071973">
    <property type="term" value="P:bacterial-type flagellum-dependent cell motility"/>
    <property type="evidence" value="ECO:0007669"/>
    <property type="project" value="TreeGrafter"/>
</dbReference>
<keyword evidence="4" id="KW-1005">Bacterial flagellum biogenesis</keyword>
<dbReference type="Pfam" id="PF02561">
    <property type="entry name" value="FliS"/>
    <property type="match status" value="1"/>
</dbReference>
<keyword evidence="5" id="KW-0143">Chaperone</keyword>
<evidence type="ECO:0000256" key="4">
    <source>
        <dbReference type="ARBA" id="ARBA00022795"/>
    </source>
</evidence>
<dbReference type="EMBL" id="UINC01047305">
    <property type="protein sequence ID" value="SVB56420.1"/>
    <property type="molecule type" value="Genomic_DNA"/>
</dbReference>
<evidence type="ECO:0008006" key="8">
    <source>
        <dbReference type="Google" id="ProtNLM"/>
    </source>
</evidence>
<evidence type="ECO:0000256" key="6">
    <source>
        <dbReference type="SAM" id="MobiDB-lite"/>
    </source>
</evidence>
<dbReference type="NCBIfam" id="TIGR00208">
    <property type="entry name" value="fliS"/>
    <property type="match status" value="1"/>
</dbReference>
<keyword evidence="3" id="KW-0963">Cytoplasm</keyword>
<dbReference type="InterPro" id="IPR036584">
    <property type="entry name" value="FliS_sf"/>
</dbReference>
<feature type="region of interest" description="Disordered" evidence="6">
    <location>
        <begin position="125"/>
        <end position="144"/>
    </location>
</feature>
<proteinExistence type="inferred from homology"/>
<dbReference type="PANTHER" id="PTHR34773">
    <property type="entry name" value="FLAGELLAR SECRETION CHAPERONE FLIS"/>
    <property type="match status" value="1"/>
</dbReference>
<protein>
    <recommendedName>
        <fullName evidence="8">Flagellar secretion chaperone FliS</fullName>
    </recommendedName>
</protein>
<evidence type="ECO:0000256" key="5">
    <source>
        <dbReference type="ARBA" id="ARBA00023186"/>
    </source>
</evidence>